<evidence type="ECO:0000313" key="2">
    <source>
        <dbReference type="EMBL" id="MBB4041380.1"/>
    </source>
</evidence>
<evidence type="ECO:0000256" key="1">
    <source>
        <dbReference type="SAM" id="MobiDB-lite"/>
    </source>
</evidence>
<proteinExistence type="predicted"/>
<evidence type="ECO:0000313" key="3">
    <source>
        <dbReference type="Proteomes" id="UP000519439"/>
    </source>
</evidence>
<keyword evidence="3" id="KW-1185">Reference proteome</keyword>
<dbReference type="EMBL" id="JACIDC010000010">
    <property type="protein sequence ID" value="MBB4041380.1"/>
    <property type="molecule type" value="Genomic_DNA"/>
</dbReference>
<evidence type="ECO:0008006" key="4">
    <source>
        <dbReference type="Google" id="ProtNLM"/>
    </source>
</evidence>
<feature type="region of interest" description="Disordered" evidence="1">
    <location>
        <begin position="104"/>
        <end position="127"/>
    </location>
</feature>
<organism evidence="2 3">
    <name type="scientific">Microvirga flocculans</name>
    <dbReference type="NCBI Taxonomy" id="217168"/>
    <lineage>
        <taxon>Bacteria</taxon>
        <taxon>Pseudomonadati</taxon>
        <taxon>Pseudomonadota</taxon>
        <taxon>Alphaproteobacteria</taxon>
        <taxon>Hyphomicrobiales</taxon>
        <taxon>Methylobacteriaceae</taxon>
        <taxon>Microvirga</taxon>
    </lineage>
</organism>
<dbReference type="AlphaFoldDB" id="A0A7W6II76"/>
<reference evidence="2 3" key="1">
    <citation type="submission" date="2020-08" db="EMBL/GenBank/DDBJ databases">
        <title>Genomic Encyclopedia of Type Strains, Phase IV (KMG-IV): sequencing the most valuable type-strain genomes for metagenomic binning, comparative biology and taxonomic classification.</title>
        <authorList>
            <person name="Goeker M."/>
        </authorList>
    </citation>
    <scope>NUCLEOTIDE SEQUENCE [LARGE SCALE GENOMIC DNA]</scope>
    <source>
        <strain evidence="2 3">DSM 15743</strain>
    </source>
</reference>
<dbReference type="Proteomes" id="UP000519439">
    <property type="component" value="Unassembled WGS sequence"/>
</dbReference>
<name>A0A7W6II76_9HYPH</name>
<comment type="caution">
    <text evidence="2">The sequence shown here is derived from an EMBL/GenBank/DDBJ whole genome shotgun (WGS) entry which is preliminary data.</text>
</comment>
<dbReference type="RefSeq" id="WP_154664218.1">
    <property type="nucleotide sequence ID" value="NZ_JACIDC010000010.1"/>
</dbReference>
<gene>
    <name evidence="2" type="ORF">GGR34_003050</name>
</gene>
<protein>
    <recommendedName>
        <fullName evidence="4">DUF2946 domain-containing protein</fullName>
    </recommendedName>
</protein>
<accession>A0A7W6II76</accession>
<sequence length="127" mass="12704">MRRRPPARSWTHAAIAVAMAYAFVLQVLLLSVSGGFHVAAASGAQGVICLQDGASAGPDHAPAQAHDGLCCIASCHGPALAGPAPGAVLIERLAPTAVAGLVPDGQPHLRPTSDVLPVGSRAPPRLG</sequence>